<dbReference type="AlphaFoldDB" id="A0A8E2J7Z2"/>
<reference evidence="1 2" key="1">
    <citation type="journal article" date="2016" name="Nat. Commun.">
        <title>Ectomycorrhizal ecology is imprinted in the genome of the dominant symbiotic fungus Cenococcum geophilum.</title>
        <authorList>
            <consortium name="DOE Joint Genome Institute"/>
            <person name="Peter M."/>
            <person name="Kohler A."/>
            <person name="Ohm R.A."/>
            <person name="Kuo A."/>
            <person name="Krutzmann J."/>
            <person name="Morin E."/>
            <person name="Arend M."/>
            <person name="Barry K.W."/>
            <person name="Binder M."/>
            <person name="Choi C."/>
            <person name="Clum A."/>
            <person name="Copeland A."/>
            <person name="Grisel N."/>
            <person name="Haridas S."/>
            <person name="Kipfer T."/>
            <person name="LaButti K."/>
            <person name="Lindquist E."/>
            <person name="Lipzen A."/>
            <person name="Maire R."/>
            <person name="Meier B."/>
            <person name="Mihaltcheva S."/>
            <person name="Molinier V."/>
            <person name="Murat C."/>
            <person name="Poggeler S."/>
            <person name="Quandt C.A."/>
            <person name="Sperisen C."/>
            <person name="Tritt A."/>
            <person name="Tisserant E."/>
            <person name="Crous P.W."/>
            <person name="Henrissat B."/>
            <person name="Nehls U."/>
            <person name="Egli S."/>
            <person name="Spatafora J.W."/>
            <person name="Grigoriev I.V."/>
            <person name="Martin F.M."/>
        </authorList>
    </citation>
    <scope>NUCLEOTIDE SEQUENCE [LARGE SCALE GENOMIC DNA]</scope>
    <source>
        <strain evidence="1 2">CBS 459.81</strain>
    </source>
</reference>
<gene>
    <name evidence="1" type="ORF">K432DRAFT_411408</name>
</gene>
<evidence type="ECO:0000313" key="2">
    <source>
        <dbReference type="Proteomes" id="UP000250266"/>
    </source>
</evidence>
<keyword evidence="2" id="KW-1185">Reference proteome</keyword>
<dbReference type="Proteomes" id="UP000250266">
    <property type="component" value="Unassembled WGS sequence"/>
</dbReference>
<protein>
    <submittedName>
        <fullName evidence="1">Uncharacterized protein</fullName>
    </submittedName>
</protein>
<evidence type="ECO:0000313" key="1">
    <source>
        <dbReference type="EMBL" id="OCK72828.1"/>
    </source>
</evidence>
<name>A0A8E2J7Z2_9PEZI</name>
<organism evidence="1 2">
    <name type="scientific">Lepidopterella palustris CBS 459.81</name>
    <dbReference type="NCBI Taxonomy" id="1314670"/>
    <lineage>
        <taxon>Eukaryota</taxon>
        <taxon>Fungi</taxon>
        <taxon>Dikarya</taxon>
        <taxon>Ascomycota</taxon>
        <taxon>Pezizomycotina</taxon>
        <taxon>Dothideomycetes</taxon>
        <taxon>Pleosporomycetidae</taxon>
        <taxon>Mytilinidiales</taxon>
        <taxon>Argynnaceae</taxon>
        <taxon>Lepidopterella</taxon>
    </lineage>
</organism>
<dbReference type="EMBL" id="KV746371">
    <property type="protein sequence ID" value="OCK72828.1"/>
    <property type="molecule type" value="Genomic_DNA"/>
</dbReference>
<accession>A0A8E2J7Z2</accession>
<sequence>MFTIDFTINIAPILLKDHKRAFSITCYEADEDPDSEDEDEEDEGIKAWVDDMITGLEG</sequence>
<proteinExistence type="predicted"/>